<dbReference type="Pfam" id="PF00550">
    <property type="entry name" value="PP-binding"/>
    <property type="match status" value="3"/>
</dbReference>
<evidence type="ECO:0000313" key="17">
    <source>
        <dbReference type="EMBL" id="EYU16937.1"/>
    </source>
</evidence>
<dbReference type="EMBL" id="JFGV01000004">
    <property type="protein sequence ID" value="EYU16937.1"/>
    <property type="molecule type" value="Genomic_DNA"/>
</dbReference>
<dbReference type="Gene3D" id="3.30.70.250">
    <property type="entry name" value="Malonyl-CoA ACP transacylase, ACP-binding"/>
    <property type="match status" value="1"/>
</dbReference>
<keyword evidence="4" id="KW-0596">Phosphopantetheine</keyword>
<dbReference type="Pfam" id="PF00975">
    <property type="entry name" value="Thioesterase"/>
    <property type="match status" value="1"/>
</dbReference>
<dbReference type="CDD" id="cd00833">
    <property type="entry name" value="PKS"/>
    <property type="match status" value="1"/>
</dbReference>
<dbReference type="FunFam" id="3.40.47.10:FF:000042">
    <property type="entry name" value="Polyketide synthase Pks13"/>
    <property type="match status" value="1"/>
</dbReference>
<gene>
    <name evidence="17" type="ORF">BA1DRAFT_00451</name>
</gene>
<dbReference type="PROSITE" id="PS00606">
    <property type="entry name" value="KS3_1"/>
    <property type="match status" value="1"/>
</dbReference>
<dbReference type="InterPro" id="IPR029058">
    <property type="entry name" value="AB_hydrolase_fold"/>
</dbReference>
<dbReference type="InterPro" id="IPR010071">
    <property type="entry name" value="AA_adenyl_dom"/>
</dbReference>
<evidence type="ECO:0000259" key="13">
    <source>
        <dbReference type="PROSITE" id="PS50075"/>
    </source>
</evidence>
<evidence type="ECO:0000256" key="8">
    <source>
        <dbReference type="ARBA" id="ARBA00022832"/>
    </source>
</evidence>
<dbReference type="Pfam" id="PF13193">
    <property type="entry name" value="AMP-binding_C"/>
    <property type="match status" value="1"/>
</dbReference>
<protein>
    <submittedName>
        <fullName evidence="17">Amino acid adenylation enzyme/thioester reductase family protein</fullName>
    </submittedName>
</protein>
<dbReference type="Pfam" id="PF14765">
    <property type="entry name" value="PS-DH"/>
    <property type="match status" value="1"/>
</dbReference>
<dbReference type="GO" id="GO:0043041">
    <property type="term" value="P:amino acid activation for nonribosomal peptide biosynthetic process"/>
    <property type="evidence" value="ECO:0007669"/>
    <property type="project" value="TreeGrafter"/>
</dbReference>
<proteinExistence type="inferred from homology"/>
<dbReference type="InterPro" id="IPR009081">
    <property type="entry name" value="PP-bd_ACP"/>
</dbReference>
<dbReference type="InterPro" id="IPR025110">
    <property type="entry name" value="AMP-bd_C"/>
</dbReference>
<dbReference type="PROSITE" id="PS52004">
    <property type="entry name" value="KS3_2"/>
    <property type="match status" value="1"/>
</dbReference>
<dbReference type="GO" id="GO:0006633">
    <property type="term" value="P:fatty acid biosynthetic process"/>
    <property type="evidence" value="ECO:0007669"/>
    <property type="project" value="UniProtKB-UniPathway"/>
</dbReference>
<evidence type="ECO:0000256" key="10">
    <source>
        <dbReference type="ARBA" id="ARBA00023268"/>
    </source>
</evidence>
<dbReference type="SUPFAM" id="SSF52777">
    <property type="entry name" value="CoA-dependent acyltransferases"/>
    <property type="match status" value="4"/>
</dbReference>
<keyword evidence="10" id="KW-0511">Multifunctional enzyme</keyword>
<dbReference type="InterPro" id="IPR016036">
    <property type="entry name" value="Malonyl_transacylase_ACP-bd"/>
</dbReference>
<dbReference type="SMART" id="SM00822">
    <property type="entry name" value="PKS_KR"/>
    <property type="match status" value="1"/>
</dbReference>
<sequence length="4167" mass="461048">MSNYSNTLSNIPFLLPTPAQRRLWLISQGNMDSALYNVPFSLRLRGTLDREALEQTIIFMIERHPVLRSQFHVLNGELQITLNPQRPELRISDLSYYSPEERETKIQSICDSEVRYCFNLSSDLPFRCLLLRRQENDHQLIFTLHHIVFDDWSTHVFLNDFNYAYNRYKAGQQPNLAPITYPHVSDSITDIHMNSARRQRLRSYWGKQLSELPELHKLPTDRPRLLEQQGCGTVYQKSLPLSLVRRISKICQRYGLTPYMVAISAFAVLLNRYSHDDDIVIGSPFANRHNVDEHVRLGFFINLLPLRFRFNEGISFSDLLVQARDILLDAYEHADLPFDEIVDVVQPLRSLSHAPVFQIMFDYLKSPGQALQLEGLETEVQFIHSGTAKYDLTLSIEESPNSLLCLVEFDTDLFDNLTIIRMVNHYETLLDALLSEPECSVAKCSMLPPEELETLARFSRPTEPLPVLEFISIAERIKSQVRNNPDAQAIVWRNQRFTYAQLDKYAQCLLAKMRQCGVEPGSRVAVFMSYRPEIVISFYAILSAGAVYVPLSPSDPRFADKINDAQPVLILTSEQDAVGLADFRATVLEVDGLFRQPVLPEAQPIWPVQESDSAYVIYTSGSTGNPKGVEVSHGSLHASYHAWCRDYRFTQPGEPISLQLAAPIFDLSIGDFSRTLGCGGCLVMCPREWLLDAPEMHRLMMHEGVTFGDFPPVVLRQLIQFCQDNGQRLDGLSTLVCGADVWFGHELHAAQALCRPNARILGSYGVTEATIDSTVFDPETHPLAAGRVIPLGRPLASCELFIVDEHLQQVPIGVSGELLIAGVTVAKGYLNNPQLTAEKFITGKFDSQGRFVADKDNNNSSTRFYRTSDICCFLADGTIDFMGRSDHQVKIRGFRVELGEVESALLEHADVRQCAVVACNDSTNNKVLVAYVVSSADTDTLRGYLSLRLPGHMMPRAFVFLDKLPTTPNGKVDRKRLQVPDFSLPENQESMTEPANAREEQLLALWKTALGVQVIGTEDNFFYCGGNSLIAANLITQINKTFGVQLKLSTIFNHPTIAGLASLLDSIEKDSIEKDGVEKDGIEKSGTKQSVAVQHVSQASDLLSFGQRSLWLITMQRPDDCSYHVPVTWRLHGNLHFSALMQALNDVVQRHDVLRTTFSSQVSKVNGPDGTSSFEPSHQVASELTLTLRQQNISGGESALASKLREEMMASFDLANGPLIRAILFTLSPQEHVLCITLHHIISDGRSLAILFDELRHCYQARLAGKAPMLPVLEANYGHFISWQRTRLTDPAVQQQIHFWRQQLADAPTTLLLNDMAAPTDEAAAISCVIPHVYVEGVEKLAREQNCTPFMVWLSLFALLLRQQSGEQDLIVGTPVSLRTIPAWDALIGYFANTLPVRINSRELQTFQQLLMHTRQVSLDILENRDLPFDYLVQALNLPRVAGKNPVFQTIFSCELDQPNDATFGDMKGSDVELGDYRAKIDLELAINRMNGQVYAHFMSMPGMLSAVTLERMSECLLAMLPQVIEKPDMTLADLLTGNSGSSAQSELVVDKPQGLFQLFQQSLSQYGEHVALESDELSLSYQQLDILTAYVAQQLQQAGAGRGDRVGILMGHHPHNVTAMLAINRIGAVFVPLAPDNAEPANRYVIDNAEIKAILCRNETAPLCQHLGLAAIDIDELDIANVPYMAMAAICQPDDCAYVIYTSGSTGKPKGVAVSHRSACHNILAIRDELRLEPSSRIVQYSSPVFDVMLGEIFPALATGACVVFGKKQQLLPGSELTEWLAHKQITHMWIVPSALAIVPLVPLPHLQVLIVTGEPCMPEVAQRWSVGRRLMNGYGPTECAIVVSLTDYHAAGQNLVLRPMGDVRFYLLDEQRKPVAPGEMGELYLAGTCVAQGYLGMDEKTAEVFLPDSFAPQLKARMYRTGDIVRQRMDGALEFVGRVDRQVKIRGHRIELNAVRAALSALPGVRQAEALAITDNQGNKELAGYIVGETSRSEILNALRRQVSEVMVPTALFFLDALPTGITGKVDLKALAEMKLTRAGQHQSSPVPTKVVSSLSRVEAIWRELLERDEIDYDENFFDAGGHSLRVMALFQQLNETFGGGLSVTDIFAHPTIRQQAQLLDTLSQQKTPVAVTPQIVTEKTTTPMLNVPTQDSNAIAIIGMTGRFPQAPDLDAFWQQLLAGYDASVELSDEELLQRGADPTLLNHPQFVKRARLLEGCAEFDARFFGYSSREAQVMDPQQRLFLEMAWETLELSGYGNDSTPRSVGVFGSSGFNYYLLENVMPNKDRMHLDPGQWQIGNDKDFIATRTAYKLNLSGPAVSIGTACSSSLTAIHFACESLRRGECDMALAGAVALDPQQVGFVHVSGGIMSPDGLCRPFDAAANGTASGSGGGIILLKRLSAALADGDTIHAVIKGSAVNNDGAQKVSYTAPSIDGQSSVIKDALRNAGVSPASISYIEAHGTATSLGDPIEVRALTQAFLELSDGEVLPVGSCAIGSVKGNIGHIDAAAGIAGVIKTVLALRHQTLPPSIHYHQPNPAIHFEQTPFSVINTACPWPQTSKPRRAGVSSFGIGGTNAHLILEEAPRQQDDRILDNERWHLLPISAKTPQALIQQGERLAVALTTCHEPLADIAGTLQQGRSAFSERAFVMGKDREQLINQLHRLSPQTVSRKQQHRPVIFMFPGQGSQSIEMGQSLYLRDGVFRQQFDRCAELLQPHIKLDIRQLIYPQSERDNAISRLNATRYTQPALFTVEYALARQLQAWGITPQAMIGHSLGELVAACVGGMLELEDALALVANRAAIMQRQPTGAMLAVLASSERIVSLAPECEFAAINGPEQCVITGSHDNIAVLEEQCNKADISCRRLTTSHAFHSSLMDDAAQQMREFSAGFTLQSSTIPMISNISGSWFSEQDRDNSGYWGDHLRRPVRFYDGILTLLNHYDNPILLEVGPGSALTSMLKHLQQTGQAQILTTMRRTHQQKPDEEVLLNTIGQLWQQGVAIDWTAFGHSHKLHRVMLPAYPFQRQHLWLEHPATTSAAVINTRRRRVPTFTQSSDKEGVTQFTCKLDDNVWFIDEHRIFEGQGVLPGTGCLELVRRAFHELQPSGTATFSEVYFPSPLVLPSGVERQIRISLTAIDRSFAFTLESCGDGDDMWQLHANGNVTAVCVPPAEITSPYELRRNLQLEEVAEASERFNQAFADYGPRWQCIAGVWMGDHCALAQLRLNPAFIDDLPDIALHPALLDLGTVFLHACLLPGDASIPFHYGSLTLHQPLCAEFYSLAVETAPRTYDITLFSWDESQNCQQVLVEIHGYNLRQFNSLPRQPAREANVAQWCRHPRWLPKPLGEAKQNRAPWLIFGAQAAELSDLWQAAAPGSIVVEDANEFLQQSTYRFSLRKDQPEDYQRLIDCLIQQQVLPERIIWCWTAAVISQPEAAFEQLAAAIKALTGHHKAFNITLLSRGLQAARVLEACNAAPALGLLGILAAEYPGYSARHIDLDDDTFATYQSLITELYTDMQPEEAAEGIPVTSITLKQGERELQTFTELDEIPRRQILRDGGVYLITGGLGGIGQLLARHISDKCSKVKLGILSRRETNATSEALFDALRKSGAEIMMLRADVADSAALNDALAQMRAKFGAINGVIHSAGIEASGLLEHGTSQNWRHVMAAKVSGTQQLMTAISQDSLDFVLLCSSLASLVGGIGQADYAAANRYLDAVAHYWRQQAIPVTSVNWDTWSEVGMAVDYAARRKESVIGLSNQEGCAIFDLAIAGMEAQIVVSKFTTVRRPQLQNSSAISDSASPEEAVRQLWYELLGEETIHLEDDFFELGGHSLLATQMISRLRDHFQHCLTLAEFLEQPTMARVVRSLSDDKKSQAPENAHIRYCLVPINHGGNGNYSPFFCVPGMGGNVTQFMPLAAALPRELPFIGMQYLGLDGKTAPHQSVEEIATHYIACLRSVQKQGPYHIGGHSLGGKVAYEMARQLHAEGESIGSLVLLDSAAPPYAPVPYQEDADIAKVILGIFAYYTDRLEMIDSLDDDSMHALPREALLSYIQEQLKRFSLIHAQNDMSSISGLFNVYRAASDMSPKYRPIPVQLPIPMLLVKALEPLPKGVVVPEIRETNGWGWEKFSTLPIRIAEVPGNHYSCLMEEHVAHVSQAIIHHFPSIIKGGQV</sequence>
<dbReference type="PROSITE" id="PS51379">
    <property type="entry name" value="4FE4S_FER_2"/>
    <property type="match status" value="1"/>
</dbReference>
<dbReference type="InterPro" id="IPR014031">
    <property type="entry name" value="Ketoacyl_synth_C"/>
</dbReference>
<dbReference type="InterPro" id="IPR013968">
    <property type="entry name" value="PKS_KR"/>
</dbReference>
<dbReference type="Pfam" id="PF21394">
    <property type="entry name" value="Beta-ketacyl_N"/>
    <property type="match status" value="1"/>
</dbReference>
<dbReference type="Gene3D" id="3.30.559.30">
    <property type="entry name" value="Nonribosomal peptide synthetase, condensation domain"/>
    <property type="match status" value="2"/>
</dbReference>
<dbReference type="InterPro" id="IPR049490">
    <property type="entry name" value="C883_1060-like_KR_N"/>
</dbReference>
<dbReference type="CDD" id="cd05930">
    <property type="entry name" value="A_NRPS"/>
    <property type="match status" value="2"/>
</dbReference>
<dbReference type="RefSeq" id="WP_235200943.1">
    <property type="nucleotide sequence ID" value="NZ_CAWLTM010000111.1"/>
</dbReference>
<dbReference type="UniPathway" id="UPA00094"/>
<dbReference type="Gene3D" id="3.10.129.110">
    <property type="entry name" value="Polyketide synthase dehydratase"/>
    <property type="match status" value="1"/>
</dbReference>
<dbReference type="SUPFAM" id="SSF53474">
    <property type="entry name" value="alpha/beta-Hydrolases"/>
    <property type="match status" value="1"/>
</dbReference>
<dbReference type="PROSITE" id="PS00012">
    <property type="entry name" value="PHOSPHOPANTETHEINE"/>
    <property type="match status" value="1"/>
</dbReference>
<dbReference type="Gene3D" id="3.40.50.12780">
    <property type="entry name" value="N-terminal domain of ligase-like"/>
    <property type="match status" value="2"/>
</dbReference>
<evidence type="ECO:0000259" key="16">
    <source>
        <dbReference type="PROSITE" id="PS52019"/>
    </source>
</evidence>
<dbReference type="GO" id="GO:0031177">
    <property type="term" value="F:phosphopantetheine binding"/>
    <property type="evidence" value="ECO:0007669"/>
    <property type="project" value="InterPro"/>
</dbReference>
<evidence type="ECO:0000256" key="11">
    <source>
        <dbReference type="ARBA" id="ARBA00029443"/>
    </source>
</evidence>
<dbReference type="InterPro" id="IPR042104">
    <property type="entry name" value="PKS_dehydratase_sf"/>
</dbReference>
<keyword evidence="9" id="KW-0443">Lipid metabolism</keyword>
<evidence type="ECO:0000256" key="2">
    <source>
        <dbReference type="ARBA" id="ARBA00005194"/>
    </source>
</evidence>
<dbReference type="InterPro" id="IPR036736">
    <property type="entry name" value="ACP-like_sf"/>
</dbReference>
<dbReference type="InterPro" id="IPR001227">
    <property type="entry name" value="Ac_transferase_dom_sf"/>
</dbReference>
<dbReference type="Pfam" id="PF16197">
    <property type="entry name" value="KAsynt_C_assoc"/>
    <property type="match status" value="1"/>
</dbReference>
<dbReference type="InterPro" id="IPR014043">
    <property type="entry name" value="Acyl_transferase_dom"/>
</dbReference>
<dbReference type="InterPro" id="IPR042099">
    <property type="entry name" value="ANL_N_sf"/>
</dbReference>
<comment type="caution">
    <text evidence="17">The sequence shown here is derived from an EMBL/GenBank/DDBJ whole genome shotgun (WGS) entry which is preliminary data.</text>
</comment>
<accession>A0A022PLI7</accession>
<dbReference type="InterPro" id="IPR049551">
    <property type="entry name" value="PKS_DH_C"/>
</dbReference>
<dbReference type="Gene3D" id="1.10.1200.10">
    <property type="entry name" value="ACP-like"/>
    <property type="match status" value="2"/>
</dbReference>
<evidence type="ECO:0000259" key="15">
    <source>
        <dbReference type="PROSITE" id="PS52004"/>
    </source>
</evidence>
<keyword evidence="7" id="KW-0677">Repeat</keyword>
<feature type="domain" description="Carrier" evidence="13">
    <location>
        <begin position="2051"/>
        <end position="2126"/>
    </location>
</feature>
<dbReference type="InterPro" id="IPR057326">
    <property type="entry name" value="KR_dom"/>
</dbReference>
<keyword evidence="8" id="KW-0276">Fatty acid metabolism</keyword>
<dbReference type="Pfam" id="PF00668">
    <property type="entry name" value="Condensation"/>
    <property type="match status" value="2"/>
</dbReference>
<dbReference type="InterPro" id="IPR020845">
    <property type="entry name" value="AMP-binding_CS"/>
</dbReference>
<dbReference type="NCBIfam" id="TIGR01733">
    <property type="entry name" value="AA-adenyl-dom"/>
    <property type="match status" value="2"/>
</dbReference>
<dbReference type="InterPro" id="IPR020841">
    <property type="entry name" value="PKS_Beta-ketoAc_synthase_dom"/>
</dbReference>
<feature type="region of interest" description="N-terminal hotdog fold" evidence="12">
    <location>
        <begin position="3044"/>
        <end position="3168"/>
    </location>
</feature>
<dbReference type="Gene3D" id="3.40.366.10">
    <property type="entry name" value="Malonyl-Coenzyme A Acyl Carrier Protein, domain 2"/>
    <property type="match status" value="1"/>
</dbReference>
<evidence type="ECO:0000256" key="7">
    <source>
        <dbReference type="ARBA" id="ARBA00022737"/>
    </source>
</evidence>
<feature type="domain" description="4Fe-4S ferredoxin-type" evidence="14">
    <location>
        <begin position="665"/>
        <end position="695"/>
    </location>
</feature>
<reference evidence="17 18" key="1">
    <citation type="submission" date="2014-03" db="EMBL/GenBank/DDBJ databases">
        <title>Draft Genome of Photorhabdus luminescens BA1, an Egyptian Isolate.</title>
        <authorList>
            <person name="Ghazal S."/>
            <person name="Hurst S.G.IV."/>
            <person name="Morris K."/>
            <person name="Thomas K."/>
            <person name="Tisa L.S."/>
        </authorList>
    </citation>
    <scope>NUCLEOTIDE SEQUENCE [LARGE SCALE GENOMIC DNA]</scope>
    <source>
        <strain evidence="17 18">BA1</strain>
    </source>
</reference>
<dbReference type="SUPFAM" id="SSF52151">
    <property type="entry name" value="FabD/lysophospholipase-like"/>
    <property type="match status" value="1"/>
</dbReference>
<dbReference type="PROSITE" id="PS50075">
    <property type="entry name" value="CARRIER"/>
    <property type="match status" value="3"/>
</dbReference>
<feature type="domain" description="Carrier" evidence="13">
    <location>
        <begin position="3793"/>
        <end position="3868"/>
    </location>
</feature>
<dbReference type="SMART" id="SM00825">
    <property type="entry name" value="PKS_KS"/>
    <property type="match status" value="1"/>
</dbReference>
<dbReference type="Gene3D" id="3.40.47.10">
    <property type="match status" value="1"/>
</dbReference>
<dbReference type="Proteomes" id="UP000023464">
    <property type="component" value="Unassembled WGS sequence"/>
</dbReference>
<dbReference type="SMART" id="SM00824">
    <property type="entry name" value="PKS_TE"/>
    <property type="match status" value="1"/>
</dbReference>
<dbReference type="FunFam" id="1.10.1200.10:FF:000016">
    <property type="entry name" value="Non-ribosomal peptide synthase"/>
    <property type="match status" value="1"/>
</dbReference>
<keyword evidence="6" id="KW-0808">Transferase</keyword>
<dbReference type="InterPro" id="IPR023213">
    <property type="entry name" value="CAT-like_dom_sf"/>
</dbReference>
<evidence type="ECO:0000256" key="3">
    <source>
        <dbReference type="ARBA" id="ARBA00006484"/>
    </source>
</evidence>
<dbReference type="GO" id="GO:0044550">
    <property type="term" value="P:secondary metabolite biosynthetic process"/>
    <property type="evidence" value="ECO:0007669"/>
    <property type="project" value="TreeGrafter"/>
</dbReference>
<feature type="active site" description="Proton donor; for dehydratase activity" evidence="12">
    <location>
        <position position="3242"/>
    </location>
</feature>
<dbReference type="InterPro" id="IPR014030">
    <property type="entry name" value="Ketoacyl_synth_N"/>
</dbReference>
<comment type="cofactor">
    <cofactor evidence="1">
        <name>pantetheine 4'-phosphate</name>
        <dbReference type="ChEBI" id="CHEBI:47942"/>
    </cofactor>
</comment>
<dbReference type="SUPFAM" id="SSF53901">
    <property type="entry name" value="Thiolase-like"/>
    <property type="match status" value="1"/>
</dbReference>
<dbReference type="Gene3D" id="3.30.559.10">
    <property type="entry name" value="Chloramphenicol acetyltransferase-like domain"/>
    <property type="match status" value="2"/>
</dbReference>
<dbReference type="InterPro" id="IPR032821">
    <property type="entry name" value="PKS_assoc"/>
</dbReference>
<organism evidence="17 18">
    <name type="scientific">Photorhabdus aegyptia</name>
    <dbReference type="NCBI Taxonomy" id="2805098"/>
    <lineage>
        <taxon>Bacteria</taxon>
        <taxon>Pseudomonadati</taxon>
        <taxon>Pseudomonadota</taxon>
        <taxon>Gammaproteobacteria</taxon>
        <taxon>Enterobacterales</taxon>
        <taxon>Morganellaceae</taxon>
        <taxon>Photorhabdus</taxon>
    </lineage>
</organism>
<dbReference type="SUPFAM" id="SSF47336">
    <property type="entry name" value="ACP-like"/>
    <property type="match status" value="3"/>
</dbReference>
<dbReference type="CDD" id="cd19531">
    <property type="entry name" value="LCL_NRPS-like"/>
    <property type="match status" value="2"/>
</dbReference>
<evidence type="ECO:0000256" key="9">
    <source>
        <dbReference type="ARBA" id="ARBA00023098"/>
    </source>
</evidence>
<evidence type="ECO:0000256" key="5">
    <source>
        <dbReference type="ARBA" id="ARBA00022553"/>
    </source>
</evidence>
<dbReference type="GO" id="GO:0005737">
    <property type="term" value="C:cytoplasm"/>
    <property type="evidence" value="ECO:0007669"/>
    <property type="project" value="TreeGrafter"/>
</dbReference>
<feature type="region of interest" description="C-terminal hotdog fold" evidence="12">
    <location>
        <begin position="3181"/>
        <end position="3322"/>
    </location>
</feature>
<dbReference type="GO" id="GO:0004315">
    <property type="term" value="F:3-oxoacyl-[acyl-carrier-protein] synthase activity"/>
    <property type="evidence" value="ECO:0007669"/>
    <property type="project" value="InterPro"/>
</dbReference>
<dbReference type="InterPro" id="IPR016035">
    <property type="entry name" value="Acyl_Trfase/lysoPLipase"/>
</dbReference>
<dbReference type="InterPro" id="IPR016039">
    <property type="entry name" value="Thiolase-like"/>
</dbReference>
<dbReference type="Gene3D" id="3.30.300.30">
    <property type="match status" value="2"/>
</dbReference>
<feature type="active site" description="Proton acceptor; for dehydratase activity" evidence="12">
    <location>
        <position position="3076"/>
    </location>
</feature>
<dbReference type="Pfam" id="PF00698">
    <property type="entry name" value="Acyl_transf_1"/>
    <property type="match status" value="1"/>
</dbReference>
<dbReference type="PANTHER" id="PTHR45527">
    <property type="entry name" value="NONRIBOSOMAL PEPTIDE SYNTHETASE"/>
    <property type="match status" value="1"/>
</dbReference>
<dbReference type="CDD" id="cd08953">
    <property type="entry name" value="KR_2_SDR_x"/>
    <property type="match status" value="1"/>
</dbReference>
<dbReference type="Gene3D" id="3.40.50.720">
    <property type="entry name" value="NAD(P)-binding Rossmann-like Domain"/>
    <property type="match status" value="1"/>
</dbReference>
<keyword evidence="5" id="KW-0597">Phosphoprotein</keyword>
<dbReference type="InterPro" id="IPR001242">
    <property type="entry name" value="Condensation_dom"/>
</dbReference>
<name>A0A022PLI7_9GAMM</name>
<dbReference type="InterPro" id="IPR020807">
    <property type="entry name" value="PKS_DH"/>
</dbReference>
<dbReference type="PATRIC" id="fig|1393736.3.peg.455"/>
<evidence type="ECO:0000256" key="4">
    <source>
        <dbReference type="ARBA" id="ARBA00022450"/>
    </source>
</evidence>
<dbReference type="Pfam" id="PF00109">
    <property type="entry name" value="ketoacyl-synt"/>
    <property type="match status" value="1"/>
</dbReference>
<dbReference type="Pfam" id="PF08659">
    <property type="entry name" value="KR"/>
    <property type="match status" value="1"/>
</dbReference>
<dbReference type="InterPro" id="IPR006162">
    <property type="entry name" value="Ppantetheine_attach_site"/>
</dbReference>
<evidence type="ECO:0000313" key="18">
    <source>
        <dbReference type="Proteomes" id="UP000023464"/>
    </source>
</evidence>
<feature type="domain" description="PKS/mFAS DH" evidence="16">
    <location>
        <begin position="3044"/>
        <end position="3322"/>
    </location>
</feature>
<dbReference type="SUPFAM" id="SSF55048">
    <property type="entry name" value="Probable ACP-binding domain of malonyl-CoA ACP transacylase"/>
    <property type="match status" value="1"/>
</dbReference>
<keyword evidence="18" id="KW-1185">Reference proteome</keyword>
<comment type="pathway">
    <text evidence="2">Lipid metabolism; fatty acid biosynthesis.</text>
</comment>
<dbReference type="InterPro" id="IPR020802">
    <property type="entry name" value="TesA-like"/>
</dbReference>
<evidence type="ECO:0000256" key="12">
    <source>
        <dbReference type="PROSITE-ProRule" id="PRU01363"/>
    </source>
</evidence>
<dbReference type="Pfam" id="PF00501">
    <property type="entry name" value="AMP-binding"/>
    <property type="match status" value="2"/>
</dbReference>
<dbReference type="SUPFAM" id="SSF56801">
    <property type="entry name" value="Acetyl-CoA synthetase-like"/>
    <property type="match status" value="2"/>
</dbReference>
<dbReference type="PROSITE" id="PS52019">
    <property type="entry name" value="PKS_MFAS_DH"/>
    <property type="match status" value="1"/>
</dbReference>
<comment type="similarity">
    <text evidence="11">In the C-terminal section; belongs to the NRP synthetase family.</text>
</comment>
<comment type="similarity">
    <text evidence="3">Belongs to the short-chain dehydrogenases/reductases (SDR) family.</text>
</comment>
<dbReference type="InterPro" id="IPR045851">
    <property type="entry name" value="AMP-bd_C_sf"/>
</dbReference>
<evidence type="ECO:0000256" key="1">
    <source>
        <dbReference type="ARBA" id="ARBA00001957"/>
    </source>
</evidence>
<evidence type="ECO:0000256" key="6">
    <source>
        <dbReference type="ARBA" id="ARBA00022679"/>
    </source>
</evidence>
<dbReference type="SMART" id="SM00823">
    <property type="entry name" value="PKS_PP"/>
    <property type="match status" value="3"/>
</dbReference>
<dbReference type="Gene3D" id="3.40.50.1820">
    <property type="entry name" value="alpha/beta hydrolase"/>
    <property type="match status" value="2"/>
</dbReference>
<dbReference type="PANTHER" id="PTHR45527:SF1">
    <property type="entry name" value="FATTY ACID SYNTHASE"/>
    <property type="match status" value="1"/>
</dbReference>
<dbReference type="Pfam" id="PF02801">
    <property type="entry name" value="Ketoacyl-synt_C"/>
    <property type="match status" value="1"/>
</dbReference>
<dbReference type="InterPro" id="IPR020806">
    <property type="entry name" value="PKS_PP-bd"/>
</dbReference>
<dbReference type="Pfam" id="PF21089">
    <property type="entry name" value="PKS_DH_N"/>
    <property type="match status" value="1"/>
</dbReference>
<dbReference type="InterPro" id="IPR049900">
    <property type="entry name" value="PKS_mFAS_DH"/>
</dbReference>
<evidence type="ECO:0000259" key="14">
    <source>
        <dbReference type="PROSITE" id="PS51379"/>
    </source>
</evidence>
<dbReference type="Gene3D" id="3.30.70.3290">
    <property type="match status" value="1"/>
</dbReference>
<dbReference type="PROSITE" id="PS00455">
    <property type="entry name" value="AMP_BINDING"/>
    <property type="match status" value="2"/>
</dbReference>
<dbReference type="SUPFAM" id="SSF51735">
    <property type="entry name" value="NAD(P)-binding Rossmann-fold domains"/>
    <property type="match status" value="2"/>
</dbReference>
<dbReference type="InterPro" id="IPR017896">
    <property type="entry name" value="4Fe4S_Fe-S-bd"/>
</dbReference>
<dbReference type="InterPro" id="IPR001031">
    <property type="entry name" value="Thioesterase"/>
</dbReference>
<dbReference type="InterPro" id="IPR049552">
    <property type="entry name" value="PKS_DH_N"/>
</dbReference>
<dbReference type="SMART" id="SM00826">
    <property type="entry name" value="PKS_DH"/>
    <property type="match status" value="1"/>
</dbReference>
<dbReference type="InterPro" id="IPR036291">
    <property type="entry name" value="NAD(P)-bd_dom_sf"/>
</dbReference>
<dbReference type="SMART" id="SM00827">
    <property type="entry name" value="PKS_AT"/>
    <property type="match status" value="1"/>
</dbReference>
<feature type="domain" description="Ketosynthase family 3 (KS3)" evidence="15">
    <location>
        <begin position="2155"/>
        <end position="2584"/>
    </location>
</feature>
<feature type="domain" description="Carrier" evidence="13">
    <location>
        <begin position="993"/>
        <end position="1068"/>
    </location>
</feature>
<dbReference type="InterPro" id="IPR018201">
    <property type="entry name" value="Ketoacyl_synth_AS"/>
</dbReference>
<dbReference type="InterPro" id="IPR000873">
    <property type="entry name" value="AMP-dep_synth/lig_dom"/>
</dbReference>